<name>A0AAD9P1Z8_RIDPI</name>
<sequence>MRNGNGRRNMSKGSCISTAIWDLQTLNRKPLVDAQRKLASIGRERARLKLDHYYEEDRLWQQLYSNELLLQTSIARHSLAEVKSGSVSLPRPWKETQAEPIPPSEARKNFIIFKARRAQQLFSGVETAVHKPSYRQLYAREKALVENNRQSIQQLLTCLRRQSLHNRKSMGALLETHDENATPATSTQSDSDLVIRQMATAAQRCSQPDQPPAVRCWMRSGTKVMPPITVKRHDADLRDNSANSGRQR</sequence>
<proteinExistence type="predicted"/>
<accession>A0AAD9P1Z8</accession>
<evidence type="ECO:0000313" key="2">
    <source>
        <dbReference type="Proteomes" id="UP001209878"/>
    </source>
</evidence>
<organism evidence="1 2">
    <name type="scientific">Ridgeia piscesae</name>
    <name type="common">Tubeworm</name>
    <dbReference type="NCBI Taxonomy" id="27915"/>
    <lineage>
        <taxon>Eukaryota</taxon>
        <taxon>Metazoa</taxon>
        <taxon>Spiralia</taxon>
        <taxon>Lophotrochozoa</taxon>
        <taxon>Annelida</taxon>
        <taxon>Polychaeta</taxon>
        <taxon>Sedentaria</taxon>
        <taxon>Canalipalpata</taxon>
        <taxon>Sabellida</taxon>
        <taxon>Siboglinidae</taxon>
        <taxon>Ridgeia</taxon>
    </lineage>
</organism>
<dbReference type="EMBL" id="JAODUO010000194">
    <property type="protein sequence ID" value="KAK2186638.1"/>
    <property type="molecule type" value="Genomic_DNA"/>
</dbReference>
<evidence type="ECO:0000313" key="1">
    <source>
        <dbReference type="EMBL" id="KAK2186638.1"/>
    </source>
</evidence>
<comment type="caution">
    <text evidence="1">The sequence shown here is derived from an EMBL/GenBank/DDBJ whole genome shotgun (WGS) entry which is preliminary data.</text>
</comment>
<dbReference type="AlphaFoldDB" id="A0AAD9P1Z8"/>
<protein>
    <submittedName>
        <fullName evidence="1">Uncharacterized protein</fullName>
    </submittedName>
</protein>
<keyword evidence="2" id="KW-1185">Reference proteome</keyword>
<reference evidence="1" key="1">
    <citation type="journal article" date="2023" name="Mol. Biol. Evol.">
        <title>Third-Generation Sequencing Reveals the Adaptive Role of the Epigenome in Three Deep-Sea Polychaetes.</title>
        <authorList>
            <person name="Perez M."/>
            <person name="Aroh O."/>
            <person name="Sun Y."/>
            <person name="Lan Y."/>
            <person name="Juniper S.K."/>
            <person name="Young C.R."/>
            <person name="Angers B."/>
            <person name="Qian P.Y."/>
        </authorList>
    </citation>
    <scope>NUCLEOTIDE SEQUENCE</scope>
    <source>
        <strain evidence="1">R07B-5</strain>
    </source>
</reference>
<dbReference type="Proteomes" id="UP001209878">
    <property type="component" value="Unassembled WGS sequence"/>
</dbReference>
<gene>
    <name evidence="1" type="ORF">NP493_194g06016</name>
</gene>